<accession>A0A0E9XBL8</accession>
<protein>
    <submittedName>
        <fullName evidence="1">Uncharacterized protein</fullName>
    </submittedName>
</protein>
<dbReference type="InterPro" id="IPR026193">
    <property type="entry name" value="NDUFV3"/>
</dbReference>
<proteinExistence type="predicted"/>
<dbReference type="GO" id="GO:0042775">
    <property type="term" value="P:mitochondrial ATP synthesis coupled electron transport"/>
    <property type="evidence" value="ECO:0007669"/>
    <property type="project" value="TreeGrafter"/>
</dbReference>
<dbReference type="PANTHER" id="PTHR17117:SF3">
    <property type="entry name" value="NADH DEHYDROGENASE [UBIQUINONE] FLAVOPROTEIN 3, MITOCHONDRIAL"/>
    <property type="match status" value="1"/>
</dbReference>
<dbReference type="GO" id="GO:0045271">
    <property type="term" value="C:respiratory chain complex I"/>
    <property type="evidence" value="ECO:0007669"/>
    <property type="project" value="InterPro"/>
</dbReference>
<dbReference type="Pfam" id="PF15880">
    <property type="entry name" value="NDUFV3"/>
    <property type="match status" value="1"/>
</dbReference>
<dbReference type="EMBL" id="GBXM01008766">
    <property type="protein sequence ID" value="JAH99811.1"/>
    <property type="molecule type" value="Transcribed_RNA"/>
</dbReference>
<evidence type="ECO:0000313" key="1">
    <source>
        <dbReference type="EMBL" id="JAH99811.1"/>
    </source>
</evidence>
<dbReference type="PANTHER" id="PTHR17117">
    <property type="entry name" value="NADH-UBIQUINONE OXIDOREDUCTASE"/>
    <property type="match status" value="1"/>
</dbReference>
<reference evidence="1" key="2">
    <citation type="journal article" date="2015" name="Fish Shellfish Immunol.">
        <title>Early steps in the European eel (Anguilla anguilla)-Vibrio vulnificus interaction in the gills: Role of the RtxA13 toxin.</title>
        <authorList>
            <person name="Callol A."/>
            <person name="Pajuelo D."/>
            <person name="Ebbesson L."/>
            <person name="Teles M."/>
            <person name="MacKenzie S."/>
            <person name="Amaro C."/>
        </authorList>
    </citation>
    <scope>NUCLEOTIDE SEQUENCE</scope>
</reference>
<organism evidence="1">
    <name type="scientific">Anguilla anguilla</name>
    <name type="common">European freshwater eel</name>
    <name type="synonym">Muraena anguilla</name>
    <dbReference type="NCBI Taxonomy" id="7936"/>
    <lineage>
        <taxon>Eukaryota</taxon>
        <taxon>Metazoa</taxon>
        <taxon>Chordata</taxon>
        <taxon>Craniata</taxon>
        <taxon>Vertebrata</taxon>
        <taxon>Euteleostomi</taxon>
        <taxon>Actinopterygii</taxon>
        <taxon>Neopterygii</taxon>
        <taxon>Teleostei</taxon>
        <taxon>Anguilliformes</taxon>
        <taxon>Anguillidae</taxon>
        <taxon>Anguilla</taxon>
    </lineage>
</organism>
<reference evidence="1" key="1">
    <citation type="submission" date="2014-11" db="EMBL/GenBank/DDBJ databases">
        <authorList>
            <person name="Amaro Gonzalez C."/>
        </authorList>
    </citation>
    <scope>NUCLEOTIDE SEQUENCE</scope>
</reference>
<dbReference type="AlphaFoldDB" id="A0A0E9XBL8"/>
<name>A0A0E9XBL8_ANGAN</name>
<dbReference type="GO" id="GO:0005739">
    <property type="term" value="C:mitochondrion"/>
    <property type="evidence" value="ECO:0007669"/>
    <property type="project" value="InterPro"/>
</dbReference>
<sequence>MYTFVDMDVEMAKYRLPQPSSGRPSPRH</sequence>